<sequence>MKDKSNAEPSPKAIKILTYIIPIVLIGLILVLKNINTAAAEISFYIVAIGVVLLVVFSLIKNRKYRRKN</sequence>
<evidence type="ECO:0000313" key="2">
    <source>
        <dbReference type="EMBL" id="QDE58063.1"/>
    </source>
</evidence>
<dbReference type="RefSeq" id="WP_041482193.1">
    <property type="nucleotide sequence ID" value="NC_009725.2"/>
</dbReference>
<gene>
    <name evidence="2" type="ORF">RBAM_38550</name>
</gene>
<evidence type="ECO:0000313" key="3">
    <source>
        <dbReference type="Proteomes" id="UP000001120"/>
    </source>
</evidence>
<keyword evidence="1" id="KW-1133">Transmembrane helix</keyword>
<dbReference type="Proteomes" id="UP000001120">
    <property type="component" value="Chromosome"/>
</dbReference>
<proteinExistence type="predicted"/>
<reference evidence="2 3" key="1">
    <citation type="journal article" date="2007" name="Nat. Biotechnol.">
        <title>Comparative analysis of the complete genome sequence of the plant growth-promoting bacterium Bacillus amyloliquefaciens FZB42.</title>
        <authorList>
            <person name="Chen X.H."/>
            <person name="Koumoutsi A."/>
            <person name="Scholz R."/>
            <person name="Eisenreich A."/>
            <person name="Schneider K."/>
            <person name="Heinemeyer I."/>
            <person name="Morgenstern B."/>
            <person name="Voss B."/>
            <person name="Hess W.R."/>
            <person name="Reva O."/>
            <person name="Junge H."/>
            <person name="Voigt B."/>
            <person name="Jungblut P.R."/>
            <person name="Vater J."/>
            <person name="Sussmuth R."/>
            <person name="Liesegang H."/>
            <person name="Strittmatter A."/>
            <person name="Gottschalk G."/>
            <person name="Borriss R."/>
        </authorList>
    </citation>
    <scope>NUCLEOTIDE SEQUENCE [LARGE SCALE GENOMIC DNA]</scope>
    <source>
        <strain evidence="3">DSM 23117 / BGSC 10A6 / LMG 26770 / FZB42</strain>
    </source>
</reference>
<protein>
    <submittedName>
        <fullName evidence="2">Uncharacterized protein</fullName>
    </submittedName>
</protein>
<keyword evidence="1" id="KW-0812">Transmembrane</keyword>
<evidence type="ECO:0000256" key="1">
    <source>
        <dbReference type="SAM" id="Phobius"/>
    </source>
</evidence>
<dbReference type="GeneID" id="93080823"/>
<keyword evidence="3" id="KW-1185">Reference proteome</keyword>
<dbReference type="EMBL" id="CP000560">
    <property type="protein sequence ID" value="QDE58063.1"/>
    <property type="molecule type" value="Genomic_DNA"/>
</dbReference>
<feature type="transmembrane region" description="Helical" evidence="1">
    <location>
        <begin position="16"/>
        <end position="36"/>
    </location>
</feature>
<keyword evidence="1" id="KW-0472">Membrane</keyword>
<accession>A0A4Y6A804</accession>
<dbReference type="AlphaFoldDB" id="A0A4Y6A804"/>
<organism evidence="2 3">
    <name type="scientific">Bacillus velezensis (strain DSM 23117 / BGSC 10A6 / LMG 26770 / FZB42)</name>
    <name type="common">Bacillus amyloliquefaciens subsp. plantarum</name>
    <dbReference type="NCBI Taxonomy" id="326423"/>
    <lineage>
        <taxon>Bacteria</taxon>
        <taxon>Bacillati</taxon>
        <taxon>Bacillota</taxon>
        <taxon>Bacilli</taxon>
        <taxon>Bacillales</taxon>
        <taxon>Bacillaceae</taxon>
        <taxon>Bacillus</taxon>
        <taxon>Bacillus amyloliquefaciens group</taxon>
    </lineage>
</organism>
<dbReference type="KEGG" id="bay:RBAM_38550"/>
<name>A0A4Y6A804_BACVZ</name>
<feature type="transmembrane region" description="Helical" evidence="1">
    <location>
        <begin position="42"/>
        <end position="60"/>
    </location>
</feature>